<evidence type="ECO:0000256" key="1">
    <source>
        <dbReference type="ARBA" id="ARBA00022857"/>
    </source>
</evidence>
<dbReference type="GO" id="GO:0004757">
    <property type="term" value="F:sepiapterin reductase (NADP+) activity"/>
    <property type="evidence" value="ECO:0007669"/>
    <property type="project" value="TreeGrafter"/>
</dbReference>
<sequence>MRCQTDLNVTSFAHLTAAVLRAFLCVQDLGTGGGSHAAAGHRRSPSFDAPAAQTRNPSTFTSPASPPPQRAITIVNISSVSVDQPYEYFALYGMGKAARHMIIRSVAHEASLREAEAAAAASGGSCAAVGAPHAGAPNRHGGAAAAAAATGVSTACARVRALSYAPGAIDTEMQASAREALPAGRLKAKFEENAREGRLVDPRASAAVLYDILTQDTYDNGAHRDYYSAVAGAADAVLASHPLAYGVSASSSPSPSSSTDEAQA</sequence>
<keyword evidence="2" id="KW-0560">Oxidoreductase</keyword>
<evidence type="ECO:0000313" key="4">
    <source>
        <dbReference type="EMBL" id="KXZ46992.1"/>
    </source>
</evidence>
<dbReference type="PANTHER" id="PTHR44085">
    <property type="entry name" value="SEPIAPTERIN REDUCTASE"/>
    <property type="match status" value="1"/>
</dbReference>
<dbReference type="AlphaFoldDB" id="A0A150GAX5"/>
<keyword evidence="5" id="KW-1185">Reference proteome</keyword>
<dbReference type="EMBL" id="LSYV01000040">
    <property type="protein sequence ID" value="KXZ46992.1"/>
    <property type="molecule type" value="Genomic_DNA"/>
</dbReference>
<feature type="region of interest" description="Disordered" evidence="3">
    <location>
        <begin position="34"/>
        <end position="67"/>
    </location>
</feature>
<dbReference type="SUPFAM" id="SSF51735">
    <property type="entry name" value="NAD(P)-binding Rossmann-fold domains"/>
    <property type="match status" value="2"/>
</dbReference>
<protein>
    <submittedName>
        <fullName evidence="4">Uncharacterized protein</fullName>
    </submittedName>
</protein>
<gene>
    <name evidence="4" type="ORF">GPECTOR_39g486</name>
</gene>
<accession>A0A150GAX5</accession>
<dbReference type="InterPro" id="IPR051721">
    <property type="entry name" value="Biopterin_syn/organic_redct"/>
</dbReference>
<dbReference type="InterPro" id="IPR036291">
    <property type="entry name" value="NAD(P)-bd_dom_sf"/>
</dbReference>
<dbReference type="PANTHER" id="PTHR44085:SF2">
    <property type="entry name" value="SEPIAPTERIN REDUCTASE"/>
    <property type="match status" value="1"/>
</dbReference>
<evidence type="ECO:0000313" key="5">
    <source>
        <dbReference type="Proteomes" id="UP000075714"/>
    </source>
</evidence>
<dbReference type="Proteomes" id="UP000075714">
    <property type="component" value="Unassembled WGS sequence"/>
</dbReference>
<dbReference type="Gene3D" id="3.40.50.720">
    <property type="entry name" value="NAD(P)-binding Rossmann-like Domain"/>
    <property type="match status" value="1"/>
</dbReference>
<comment type="caution">
    <text evidence="4">The sequence shown here is derived from an EMBL/GenBank/DDBJ whole genome shotgun (WGS) entry which is preliminary data.</text>
</comment>
<dbReference type="GO" id="GO:0006729">
    <property type="term" value="P:tetrahydrobiopterin biosynthetic process"/>
    <property type="evidence" value="ECO:0007669"/>
    <property type="project" value="TreeGrafter"/>
</dbReference>
<organism evidence="4 5">
    <name type="scientific">Gonium pectorale</name>
    <name type="common">Green alga</name>
    <dbReference type="NCBI Taxonomy" id="33097"/>
    <lineage>
        <taxon>Eukaryota</taxon>
        <taxon>Viridiplantae</taxon>
        <taxon>Chlorophyta</taxon>
        <taxon>core chlorophytes</taxon>
        <taxon>Chlorophyceae</taxon>
        <taxon>CS clade</taxon>
        <taxon>Chlamydomonadales</taxon>
        <taxon>Volvocaceae</taxon>
        <taxon>Gonium</taxon>
    </lineage>
</organism>
<proteinExistence type="predicted"/>
<dbReference type="OrthoDB" id="549812at2759"/>
<dbReference type="STRING" id="33097.A0A150GAX5"/>
<reference evidence="5" key="1">
    <citation type="journal article" date="2016" name="Nat. Commun.">
        <title>The Gonium pectorale genome demonstrates co-option of cell cycle regulation during the evolution of multicellularity.</title>
        <authorList>
            <person name="Hanschen E.R."/>
            <person name="Marriage T.N."/>
            <person name="Ferris P.J."/>
            <person name="Hamaji T."/>
            <person name="Toyoda A."/>
            <person name="Fujiyama A."/>
            <person name="Neme R."/>
            <person name="Noguchi H."/>
            <person name="Minakuchi Y."/>
            <person name="Suzuki M."/>
            <person name="Kawai-Toyooka H."/>
            <person name="Smith D.R."/>
            <person name="Sparks H."/>
            <person name="Anderson J."/>
            <person name="Bakaric R."/>
            <person name="Luria V."/>
            <person name="Karger A."/>
            <person name="Kirschner M.W."/>
            <person name="Durand P.M."/>
            <person name="Michod R.E."/>
            <person name="Nozaki H."/>
            <person name="Olson B.J."/>
        </authorList>
    </citation>
    <scope>NUCLEOTIDE SEQUENCE [LARGE SCALE GENOMIC DNA]</scope>
    <source>
        <strain evidence="5">NIES-2863</strain>
    </source>
</reference>
<evidence type="ECO:0000256" key="3">
    <source>
        <dbReference type="SAM" id="MobiDB-lite"/>
    </source>
</evidence>
<keyword evidence="1" id="KW-0521">NADP</keyword>
<evidence type="ECO:0000256" key="2">
    <source>
        <dbReference type="ARBA" id="ARBA00023002"/>
    </source>
</evidence>
<name>A0A150GAX5_GONPE</name>